<dbReference type="GO" id="GO:0005794">
    <property type="term" value="C:Golgi apparatus"/>
    <property type="evidence" value="ECO:0007669"/>
    <property type="project" value="TreeGrafter"/>
</dbReference>
<dbReference type="OrthoDB" id="340608at2759"/>
<protein>
    <submittedName>
        <fullName evidence="8">10514_t:CDS:1</fullName>
    </submittedName>
</protein>
<organism evidence="8 9">
    <name type="scientific">Dentiscutata erythropus</name>
    <dbReference type="NCBI Taxonomy" id="1348616"/>
    <lineage>
        <taxon>Eukaryota</taxon>
        <taxon>Fungi</taxon>
        <taxon>Fungi incertae sedis</taxon>
        <taxon>Mucoromycota</taxon>
        <taxon>Glomeromycotina</taxon>
        <taxon>Glomeromycetes</taxon>
        <taxon>Diversisporales</taxon>
        <taxon>Gigasporaceae</taxon>
        <taxon>Dentiscutata</taxon>
    </lineage>
</organism>
<dbReference type="Proteomes" id="UP000789405">
    <property type="component" value="Unassembled WGS sequence"/>
</dbReference>
<feature type="transmembrane region" description="Helical" evidence="7">
    <location>
        <begin position="33"/>
        <end position="54"/>
    </location>
</feature>
<dbReference type="PANTHER" id="PTHR10926">
    <property type="entry name" value="CELL CYCLE CONTROL PROTEIN 50"/>
    <property type="match status" value="1"/>
</dbReference>
<dbReference type="GO" id="GO:0005886">
    <property type="term" value="C:plasma membrane"/>
    <property type="evidence" value="ECO:0007669"/>
    <property type="project" value="TreeGrafter"/>
</dbReference>
<dbReference type="GO" id="GO:0005783">
    <property type="term" value="C:endoplasmic reticulum"/>
    <property type="evidence" value="ECO:0007669"/>
    <property type="project" value="TreeGrafter"/>
</dbReference>
<evidence type="ECO:0000256" key="7">
    <source>
        <dbReference type="SAM" id="Phobius"/>
    </source>
</evidence>
<evidence type="ECO:0000256" key="3">
    <source>
        <dbReference type="ARBA" id="ARBA00022692"/>
    </source>
</evidence>
<keyword evidence="4 7" id="KW-1133">Transmembrane helix</keyword>
<comment type="caution">
    <text evidence="8">The sequence shown here is derived from an EMBL/GenBank/DDBJ whole genome shotgun (WGS) entry which is preliminary data.</text>
</comment>
<keyword evidence="3 7" id="KW-0812">Transmembrane</keyword>
<evidence type="ECO:0000256" key="1">
    <source>
        <dbReference type="ARBA" id="ARBA00004141"/>
    </source>
</evidence>
<gene>
    <name evidence="8" type="ORF">DERYTH_LOCUS2969</name>
</gene>
<dbReference type="AlphaFoldDB" id="A0A9N9F0R2"/>
<dbReference type="PANTHER" id="PTHR10926:SF0">
    <property type="entry name" value="CDC50, ISOFORM A"/>
    <property type="match status" value="1"/>
</dbReference>
<dbReference type="InterPro" id="IPR005045">
    <property type="entry name" value="CDC50/LEM3_fam"/>
</dbReference>
<feature type="transmembrane region" description="Helical" evidence="7">
    <location>
        <begin position="342"/>
        <end position="365"/>
    </location>
</feature>
<evidence type="ECO:0000313" key="9">
    <source>
        <dbReference type="Proteomes" id="UP000789405"/>
    </source>
</evidence>
<evidence type="ECO:0000256" key="2">
    <source>
        <dbReference type="ARBA" id="ARBA00009457"/>
    </source>
</evidence>
<evidence type="ECO:0000256" key="4">
    <source>
        <dbReference type="ARBA" id="ARBA00022989"/>
    </source>
</evidence>
<sequence length="390" mass="43563">MTEATTPKRKPGNSAFKQQRLSACQPIITPKTVFPIFIAIATIFSPLGGVLFYFDDKALELSIDYTHCDTEALFEFSSIPVKYVTDSMIKSKSIPENQQHPKWKRSSITILPNNKTVTQCSILFYIHKEMKPPVYLYYRLTNFFQNERGYARSLDTDQLKGKAVNKDGLKRGGCKNLALYNNTIIYPCGLLANSMFNDTIGNLTLLDLNAPDALSLSTNITYNFTYNGIAPPGAAAKYKPTTYNISQIRPPLNWELRYPNGTYTADYPPIDPSTDEHFQVWMHTAGLPIFRKTYGINETTPLQVGSYQININTVFPVKGYGGTKSIVISTPSLVGGKHPFPGIAYIVVGVLCGIIGIILAVESFFNSNKRRDRRYAAMQIGNSQKNIDSQ</sequence>
<evidence type="ECO:0000313" key="8">
    <source>
        <dbReference type="EMBL" id="CAG8502400.1"/>
    </source>
</evidence>
<name>A0A9N9F0R2_9GLOM</name>
<evidence type="ECO:0000256" key="5">
    <source>
        <dbReference type="ARBA" id="ARBA00023136"/>
    </source>
</evidence>
<keyword evidence="5 6" id="KW-0472">Membrane</keyword>
<evidence type="ECO:0000256" key="6">
    <source>
        <dbReference type="PIRNR" id="PIRNR015840"/>
    </source>
</evidence>
<proteinExistence type="inferred from homology"/>
<dbReference type="EMBL" id="CAJVPY010000992">
    <property type="protein sequence ID" value="CAG8502400.1"/>
    <property type="molecule type" value="Genomic_DNA"/>
</dbReference>
<dbReference type="Pfam" id="PF03381">
    <property type="entry name" value="CDC50"/>
    <property type="match status" value="1"/>
</dbReference>
<comment type="similarity">
    <text evidence="2 6">Belongs to the CDC50/LEM3 family.</text>
</comment>
<dbReference type="GO" id="GO:0045332">
    <property type="term" value="P:phospholipid translocation"/>
    <property type="evidence" value="ECO:0007669"/>
    <property type="project" value="UniProtKB-UniRule"/>
</dbReference>
<accession>A0A9N9F0R2</accession>
<comment type="subcellular location">
    <subcellularLocation>
        <location evidence="1">Membrane</location>
        <topology evidence="1">Multi-pass membrane protein</topology>
    </subcellularLocation>
</comment>
<dbReference type="PIRSF" id="PIRSF015840">
    <property type="entry name" value="DUF284_TM_euk"/>
    <property type="match status" value="1"/>
</dbReference>
<keyword evidence="9" id="KW-1185">Reference proteome</keyword>
<reference evidence="8" key="1">
    <citation type="submission" date="2021-06" db="EMBL/GenBank/DDBJ databases">
        <authorList>
            <person name="Kallberg Y."/>
            <person name="Tangrot J."/>
            <person name="Rosling A."/>
        </authorList>
    </citation>
    <scope>NUCLEOTIDE SEQUENCE</scope>
    <source>
        <strain evidence="8">MA453B</strain>
    </source>
</reference>